<protein>
    <submittedName>
        <fullName evidence="2">Uncharacterized protein</fullName>
    </submittedName>
</protein>
<keyword evidence="4" id="KW-1185">Reference proteome</keyword>
<dbReference type="Proteomes" id="UP000196435">
    <property type="component" value="Unassembled WGS sequence"/>
</dbReference>
<name>A0A1N6MRC4_9GAMM</name>
<dbReference type="Proteomes" id="UP000224871">
    <property type="component" value="Unassembled WGS sequence"/>
</dbReference>
<reference evidence="3" key="2">
    <citation type="submission" date="2016-12" db="EMBL/GenBank/DDBJ databases">
        <authorList>
            <person name="Gaudriault S."/>
        </authorList>
    </citation>
    <scope>NUCLEOTIDE SEQUENCE [LARGE SCALE GENOMIC DNA]</scope>
    <source>
        <strain evidence="3">HGB1681 (deposited as PTA-6826 in the American Type Culture Collection)</strain>
    </source>
</reference>
<evidence type="ECO:0000313" key="2">
    <source>
        <dbReference type="EMBL" id="SIP71392.1"/>
    </source>
</evidence>
<reference evidence="1 4" key="3">
    <citation type="journal article" date="2017" name="Nat. Microbiol.">
        <title>Natural product diversity associated with the nematode symbionts Photorhabdus and Xenorhabdus.</title>
        <authorList>
            <person name="Tobias N.J."/>
            <person name="Wolff H."/>
            <person name="Djahanschiri B."/>
            <person name="Grundmann F."/>
            <person name="Kronenwerth M."/>
            <person name="Shi Y.M."/>
            <person name="Simonyi S."/>
            <person name="Grun P."/>
            <person name="Shapiro-Ilan D."/>
            <person name="Pidot S.J."/>
            <person name="Stinear T.P."/>
            <person name="Ebersberger I."/>
            <person name="Bode H.B."/>
        </authorList>
    </citation>
    <scope>NUCLEOTIDE SEQUENCE [LARGE SCALE GENOMIC DNA]</scope>
    <source>
        <strain evidence="1 4">DSM 16336</strain>
    </source>
</reference>
<dbReference type="EMBL" id="FTLG01000019">
    <property type="protein sequence ID" value="SIP71392.1"/>
    <property type="molecule type" value="Genomic_DNA"/>
</dbReference>
<evidence type="ECO:0000313" key="1">
    <source>
        <dbReference type="EMBL" id="PHM33167.1"/>
    </source>
</evidence>
<reference evidence="2" key="1">
    <citation type="submission" date="2016-12" db="EMBL/GenBank/DDBJ databases">
        <authorList>
            <person name="Song W.-J."/>
            <person name="Kurnit D.M."/>
        </authorList>
    </citation>
    <scope>NUCLEOTIDE SEQUENCE [LARGE SCALE GENOMIC DNA]</scope>
    <source>
        <strain evidence="2">HGB1681</strain>
    </source>
</reference>
<sequence>MTGVVMRYECKDKHEKDTVDFEAIRQGKIEMIQKFIAAKKEAESKGKIVFKPL</sequence>
<gene>
    <name evidence="1" type="ORF">Xinn_02696</name>
    <name evidence="2" type="ORF">XIS1_1150009</name>
</gene>
<evidence type="ECO:0000313" key="4">
    <source>
        <dbReference type="Proteomes" id="UP000224871"/>
    </source>
</evidence>
<evidence type="ECO:0000313" key="3">
    <source>
        <dbReference type="Proteomes" id="UP000196435"/>
    </source>
</evidence>
<proteinExistence type="predicted"/>
<organism evidence="2 3">
    <name type="scientific">Xenorhabdus innexi</name>
    <dbReference type="NCBI Taxonomy" id="290109"/>
    <lineage>
        <taxon>Bacteria</taxon>
        <taxon>Pseudomonadati</taxon>
        <taxon>Pseudomonadota</taxon>
        <taxon>Gammaproteobacteria</taxon>
        <taxon>Enterobacterales</taxon>
        <taxon>Morganellaceae</taxon>
        <taxon>Xenorhabdus</taxon>
    </lineage>
</organism>
<accession>A0A1N6MRC4</accession>
<dbReference type="AlphaFoldDB" id="A0A1N6MRC4"/>
<dbReference type="EMBL" id="NIBU01000035">
    <property type="protein sequence ID" value="PHM33167.1"/>
    <property type="molecule type" value="Genomic_DNA"/>
</dbReference>